<evidence type="ECO:0000259" key="9">
    <source>
        <dbReference type="Pfam" id="PF13632"/>
    </source>
</evidence>
<feature type="transmembrane region" description="Helical" evidence="8">
    <location>
        <begin position="103"/>
        <end position="124"/>
    </location>
</feature>
<dbReference type="Proteomes" id="UP000175829">
    <property type="component" value="Unassembled WGS sequence"/>
</dbReference>
<dbReference type="CDD" id="cd06421">
    <property type="entry name" value="CESA_CelA_like"/>
    <property type="match status" value="1"/>
</dbReference>
<feature type="compositionally biased region" description="Pro residues" evidence="7">
    <location>
        <begin position="645"/>
        <end position="655"/>
    </location>
</feature>
<comment type="subcellular location">
    <subcellularLocation>
        <location evidence="1">Membrane</location>
        <topology evidence="1">Multi-pass membrane protein</topology>
    </subcellularLocation>
</comment>
<organism evidence="10 11">
    <name type="scientific">Streptomyces qinglanensis</name>
    <dbReference type="NCBI Taxonomy" id="943816"/>
    <lineage>
        <taxon>Bacteria</taxon>
        <taxon>Bacillati</taxon>
        <taxon>Actinomycetota</taxon>
        <taxon>Actinomycetes</taxon>
        <taxon>Kitasatosporales</taxon>
        <taxon>Streptomycetaceae</taxon>
        <taxon>Streptomyces</taxon>
    </lineage>
</organism>
<reference evidence="10 11" key="1">
    <citation type="journal article" date="2016" name="Front. Microbiol.">
        <title>Comparative Genomics Analysis of Streptomyces Species Reveals Their Adaptation to the Marine Environment and Their Diversity at the Genomic Level.</title>
        <authorList>
            <person name="Tian X."/>
            <person name="Zhang Z."/>
            <person name="Yang T."/>
            <person name="Chen M."/>
            <person name="Li J."/>
            <person name="Chen F."/>
            <person name="Yang J."/>
            <person name="Li W."/>
            <person name="Zhang B."/>
            <person name="Zhang Z."/>
            <person name="Wu J."/>
            <person name="Zhang C."/>
            <person name="Long L."/>
            <person name="Xiao J."/>
        </authorList>
    </citation>
    <scope>NUCLEOTIDE SEQUENCE [LARGE SCALE GENOMIC DNA]</scope>
    <source>
        <strain evidence="10 11">SCSIO M10379</strain>
    </source>
</reference>
<evidence type="ECO:0000256" key="3">
    <source>
        <dbReference type="ARBA" id="ARBA00022679"/>
    </source>
</evidence>
<dbReference type="EMBL" id="LJGV01000022">
    <property type="protein sequence ID" value="OEU97630.1"/>
    <property type="molecule type" value="Genomic_DNA"/>
</dbReference>
<keyword evidence="2" id="KW-0328">Glycosyltransferase</keyword>
<feature type="compositionally biased region" description="Basic and acidic residues" evidence="7">
    <location>
        <begin position="7"/>
        <end position="21"/>
    </location>
</feature>
<gene>
    <name evidence="10" type="ORF">AN217_06845</name>
</gene>
<dbReference type="PATRIC" id="fig|943816.4.peg.739"/>
<dbReference type="InterPro" id="IPR001173">
    <property type="entry name" value="Glyco_trans_2-like"/>
</dbReference>
<evidence type="ECO:0000313" key="11">
    <source>
        <dbReference type="Proteomes" id="UP000175829"/>
    </source>
</evidence>
<comment type="caution">
    <text evidence="10">The sequence shown here is derived from an EMBL/GenBank/DDBJ whole genome shotgun (WGS) entry which is preliminary data.</text>
</comment>
<evidence type="ECO:0000256" key="1">
    <source>
        <dbReference type="ARBA" id="ARBA00004141"/>
    </source>
</evidence>
<name>A0A1E7K152_9ACTN</name>
<feature type="domain" description="Glycosyltransferase 2-like" evidence="9">
    <location>
        <begin position="285"/>
        <end position="475"/>
    </location>
</feature>
<dbReference type="Gene3D" id="3.90.550.10">
    <property type="entry name" value="Spore Coat Polysaccharide Biosynthesis Protein SpsA, Chain A"/>
    <property type="match status" value="1"/>
</dbReference>
<evidence type="ECO:0000256" key="7">
    <source>
        <dbReference type="SAM" id="MobiDB-lite"/>
    </source>
</evidence>
<sequence>MTTPPEGVRHQQPPEHDDQDPTRTAQLRIPRPAARTGDPAAQHAPAPFRTRARRPSAHPWERAAPRYDYEHYSRLAGPLRQPDPAGPHRVRYRSLLADEPHRFRAGFLLCLAPLLSAALLVWLMQPDHWTRRDPGEVSDLVLKLDVVMLVSIGLIELFRTLNVLSNAHATLVARDPVPVVPEAGTRVAFLTSFVPGKEPIGMVTRTLEAAVRVRHRGTMHVWLLDEGDDPEVKEVCRRLGVHHFSRKGTARWNTGKGAFRARTKHGNYNAWLDAHGDDYDFFAGVDTDHVPLPNYLERMLGYFRDPDVGFVIGPQVYGNYDNFVTKAAESQQFLFHALIQRAGNRYRAPMFVGTSNAVRISALKAIGGLYDSITEDMATGFEMHRHRNPATGNTWRSVYTPDVLAVGEGPNAWTDFFTQQLRWSRGTYETILKQYWRGLGSMPPGKMFNYTLLMLFYPASALNWILAALSCALFLGLGASGVQIDPAIWMALYGNATALQIGLYIWNRRHNVSPHEPEGSGGLAGMLMSALSAPIYARSLFDTVLRRKSKFVVTPKGDSASPDTLFGTFRVHLFFIAVFGGSFVGSLFLGHDHPAMLTWAALALLITAAPIVGWRSTVRAEKRRRARRARRHASGTRTAAAAPAAPAPASAPWPTPTHDQHPQHTAFGGQEG</sequence>
<keyword evidence="4 8" id="KW-0812">Transmembrane</keyword>
<evidence type="ECO:0000256" key="4">
    <source>
        <dbReference type="ARBA" id="ARBA00022692"/>
    </source>
</evidence>
<feature type="transmembrane region" description="Helical" evidence="8">
    <location>
        <begin position="452"/>
        <end position="475"/>
    </location>
</feature>
<evidence type="ECO:0000256" key="6">
    <source>
        <dbReference type="ARBA" id="ARBA00023136"/>
    </source>
</evidence>
<keyword evidence="3 10" id="KW-0808">Transferase</keyword>
<dbReference type="PANTHER" id="PTHR43867">
    <property type="entry name" value="CELLULOSE SYNTHASE CATALYTIC SUBUNIT A [UDP-FORMING]"/>
    <property type="match status" value="1"/>
</dbReference>
<dbReference type="RefSeq" id="WP_069991128.1">
    <property type="nucleotide sequence ID" value="NZ_LJGV01000022.1"/>
</dbReference>
<feature type="transmembrane region" description="Helical" evidence="8">
    <location>
        <begin position="487"/>
        <end position="506"/>
    </location>
</feature>
<dbReference type="AlphaFoldDB" id="A0A1E7K152"/>
<evidence type="ECO:0000256" key="2">
    <source>
        <dbReference type="ARBA" id="ARBA00022676"/>
    </source>
</evidence>
<evidence type="ECO:0000256" key="5">
    <source>
        <dbReference type="ARBA" id="ARBA00022989"/>
    </source>
</evidence>
<feature type="transmembrane region" description="Helical" evidence="8">
    <location>
        <begin position="571"/>
        <end position="590"/>
    </location>
</feature>
<protein>
    <submittedName>
        <fullName evidence="10">Glycosyl transferase</fullName>
    </submittedName>
</protein>
<accession>A0A1E7K152</accession>
<proteinExistence type="predicted"/>
<dbReference type="Pfam" id="PF13632">
    <property type="entry name" value="Glyco_trans_2_3"/>
    <property type="match status" value="1"/>
</dbReference>
<feature type="transmembrane region" description="Helical" evidence="8">
    <location>
        <begin position="596"/>
        <end position="618"/>
    </location>
</feature>
<dbReference type="InterPro" id="IPR050321">
    <property type="entry name" value="Glycosyltr_2/OpgH_subfam"/>
</dbReference>
<dbReference type="PANTHER" id="PTHR43867:SF2">
    <property type="entry name" value="CELLULOSE SYNTHASE CATALYTIC SUBUNIT A [UDP-FORMING]"/>
    <property type="match status" value="1"/>
</dbReference>
<dbReference type="GO" id="GO:0005886">
    <property type="term" value="C:plasma membrane"/>
    <property type="evidence" value="ECO:0007669"/>
    <property type="project" value="TreeGrafter"/>
</dbReference>
<dbReference type="GO" id="GO:0016758">
    <property type="term" value="F:hexosyltransferase activity"/>
    <property type="evidence" value="ECO:0007669"/>
    <property type="project" value="TreeGrafter"/>
</dbReference>
<feature type="compositionally biased region" description="Basic residues" evidence="7">
    <location>
        <begin position="623"/>
        <end position="634"/>
    </location>
</feature>
<dbReference type="SUPFAM" id="SSF53448">
    <property type="entry name" value="Nucleotide-diphospho-sugar transferases"/>
    <property type="match status" value="1"/>
</dbReference>
<feature type="region of interest" description="Disordered" evidence="7">
    <location>
        <begin position="1"/>
        <end position="60"/>
    </location>
</feature>
<evidence type="ECO:0000313" key="10">
    <source>
        <dbReference type="EMBL" id="OEU97630.1"/>
    </source>
</evidence>
<feature type="compositionally biased region" description="Low complexity" evidence="7">
    <location>
        <begin position="635"/>
        <end position="644"/>
    </location>
</feature>
<keyword evidence="6 8" id="KW-0472">Membrane</keyword>
<evidence type="ECO:0000256" key="8">
    <source>
        <dbReference type="SAM" id="Phobius"/>
    </source>
</evidence>
<keyword evidence="5 8" id="KW-1133">Transmembrane helix</keyword>
<feature type="region of interest" description="Disordered" evidence="7">
    <location>
        <begin position="623"/>
        <end position="672"/>
    </location>
</feature>
<dbReference type="InterPro" id="IPR029044">
    <property type="entry name" value="Nucleotide-diphossugar_trans"/>
</dbReference>